<keyword evidence="3" id="KW-1185">Reference proteome</keyword>
<dbReference type="SFLD" id="SFLDS00003">
    <property type="entry name" value="Haloacid_Dehalogenase"/>
    <property type="match status" value="1"/>
</dbReference>
<protein>
    <submittedName>
        <fullName evidence="2">HAD family hydrolase</fullName>
    </submittedName>
</protein>
<sequence>MKQYKLIMCDLDNTLLPIYTQERFAEMWLRDMSKKFAQRGLELKPALDGVSRGIRAMIFNESGKKNIDVFYEVVKEVSGYTEAQIAPILYDYYTTTFKNVYDLTLPNPYAVRIAELMRMKAQYAVIATMPVFTMEAVEERMAWVGLKPGMFDYITTAVTSSYSKPNPLYFQEILDRFRAKPDEALMIGNDVREDMQPCKALGIDVFLVTNHMITHDLPFEEFRRGGYADLVAYLESLPE</sequence>
<dbReference type="InterPro" id="IPR051540">
    <property type="entry name" value="S-2-haloacid_dehalogenase"/>
</dbReference>
<evidence type="ECO:0000256" key="1">
    <source>
        <dbReference type="ARBA" id="ARBA00022801"/>
    </source>
</evidence>
<dbReference type="InterPro" id="IPR023214">
    <property type="entry name" value="HAD_sf"/>
</dbReference>
<dbReference type="InterPro" id="IPR006439">
    <property type="entry name" value="HAD-SF_hydro_IA"/>
</dbReference>
<dbReference type="NCBIfam" id="TIGR01549">
    <property type="entry name" value="HAD-SF-IA-v1"/>
    <property type="match status" value="1"/>
</dbReference>
<dbReference type="AlphaFoldDB" id="A0A934WT82"/>
<dbReference type="Pfam" id="PF00702">
    <property type="entry name" value="Hydrolase"/>
    <property type="match status" value="1"/>
</dbReference>
<gene>
    <name evidence="2" type="ORF">JKK62_12930</name>
</gene>
<evidence type="ECO:0000313" key="3">
    <source>
        <dbReference type="Proteomes" id="UP000633365"/>
    </source>
</evidence>
<dbReference type="Gene3D" id="1.10.150.520">
    <property type="match status" value="1"/>
</dbReference>
<dbReference type="SUPFAM" id="SSF56784">
    <property type="entry name" value="HAD-like"/>
    <property type="match status" value="1"/>
</dbReference>
<proteinExistence type="predicted"/>
<dbReference type="GO" id="GO:0016787">
    <property type="term" value="F:hydrolase activity"/>
    <property type="evidence" value="ECO:0007669"/>
    <property type="project" value="UniProtKB-KW"/>
</dbReference>
<reference evidence="2" key="1">
    <citation type="submission" date="2021-01" db="EMBL/GenBank/DDBJ databases">
        <title>Genome public.</title>
        <authorList>
            <person name="Liu C."/>
            <person name="Sun Q."/>
        </authorList>
    </citation>
    <scope>NUCLEOTIDE SEQUENCE</scope>
    <source>
        <strain evidence="2">M6</strain>
    </source>
</reference>
<dbReference type="EMBL" id="JAEQMG010000142">
    <property type="protein sequence ID" value="MBK6089532.1"/>
    <property type="molecule type" value="Genomic_DNA"/>
</dbReference>
<name>A0A934WT82_9FIRM</name>
<comment type="caution">
    <text evidence="2">The sequence shown here is derived from an EMBL/GenBank/DDBJ whole genome shotgun (WGS) entry which is preliminary data.</text>
</comment>
<dbReference type="Proteomes" id="UP000633365">
    <property type="component" value="Unassembled WGS sequence"/>
</dbReference>
<dbReference type="PANTHER" id="PTHR43316">
    <property type="entry name" value="HYDROLASE, HALOACID DELAHOGENASE-RELATED"/>
    <property type="match status" value="1"/>
</dbReference>
<evidence type="ECO:0000313" key="2">
    <source>
        <dbReference type="EMBL" id="MBK6089532.1"/>
    </source>
</evidence>
<dbReference type="Gene3D" id="3.40.50.1000">
    <property type="entry name" value="HAD superfamily/HAD-like"/>
    <property type="match status" value="1"/>
</dbReference>
<accession>A0A934WT82</accession>
<dbReference type="InterPro" id="IPR036412">
    <property type="entry name" value="HAD-like_sf"/>
</dbReference>
<organism evidence="2 3">
    <name type="scientific">Ruminococcus difficilis</name>
    <dbReference type="NCBI Taxonomy" id="2763069"/>
    <lineage>
        <taxon>Bacteria</taxon>
        <taxon>Bacillati</taxon>
        <taxon>Bacillota</taxon>
        <taxon>Clostridia</taxon>
        <taxon>Eubacteriales</taxon>
        <taxon>Oscillospiraceae</taxon>
        <taxon>Ruminococcus</taxon>
    </lineage>
</organism>
<keyword evidence="1 2" id="KW-0378">Hydrolase</keyword>
<dbReference type="SFLD" id="SFLDG01129">
    <property type="entry name" value="C1.5:_HAD__Beta-PGM__Phosphata"/>
    <property type="match status" value="1"/>
</dbReference>
<dbReference type="RefSeq" id="WP_201428251.1">
    <property type="nucleotide sequence ID" value="NZ_JAEQMG010000142.1"/>
</dbReference>